<name>A0A1Z5KLM3_FISSO</name>
<feature type="coiled-coil region" evidence="1">
    <location>
        <begin position="44"/>
        <end position="85"/>
    </location>
</feature>
<gene>
    <name evidence="3" type="ORF">FisN_9Lh399</name>
</gene>
<keyword evidence="4" id="KW-1185">Reference proteome</keyword>
<accession>A0A1Z5KLM3</accession>
<feature type="region of interest" description="Disordered" evidence="2">
    <location>
        <begin position="131"/>
        <end position="155"/>
    </location>
</feature>
<protein>
    <submittedName>
        <fullName evidence="3">Uncharacterized protein</fullName>
    </submittedName>
</protein>
<proteinExistence type="predicted"/>
<dbReference type="EMBL" id="BDSP01000252">
    <property type="protein sequence ID" value="GAX27077.1"/>
    <property type="molecule type" value="Genomic_DNA"/>
</dbReference>
<organism evidence="3 4">
    <name type="scientific">Fistulifera solaris</name>
    <name type="common">Oleaginous diatom</name>
    <dbReference type="NCBI Taxonomy" id="1519565"/>
    <lineage>
        <taxon>Eukaryota</taxon>
        <taxon>Sar</taxon>
        <taxon>Stramenopiles</taxon>
        <taxon>Ochrophyta</taxon>
        <taxon>Bacillariophyta</taxon>
        <taxon>Bacillariophyceae</taxon>
        <taxon>Bacillariophycidae</taxon>
        <taxon>Naviculales</taxon>
        <taxon>Naviculaceae</taxon>
        <taxon>Fistulifera</taxon>
    </lineage>
</organism>
<feature type="region of interest" description="Disordered" evidence="2">
    <location>
        <begin position="496"/>
        <end position="521"/>
    </location>
</feature>
<sequence length="991" mass="111136">MEEEARLIKLGTEEEAKARDAAAKEEEKRLIAAAEEQWRKRVAAEKEEKRRVQVQAEVEAIQQIAERARLARLAAEENVRRLKSEAMVEAARLSAAPRSLTKNNSPINSYRRIDAEDGIIRSRKVSKEEENRRIAEEAGRRIPVTAENEAHRSQAQAEAEAIQMADKVKKTRLKAEDSLLRLRVEAEAESARSEQQRKREADLVSMDRTASENSPSNNQAKDARRKLSGLRPRPKGFSVINEKKKKKRKGKKNLSKTEQGSHSIIAWLSSETKLESDSEQKVEEQSTLEKAQEIQSAVIAAAKRDESSRRSLLQEIIRKQESGREKVETDRLRELDRLEAIAQFEEKQRLAEQARKEYDARMIAVARQHEIERSKQLAREREFARLPLLARLELDTQIIQRPADSPWPTSTVIGRDESANGSQNNVNQTDPSLLVGILNVTDGAGIATSAQSLSFSSVKQQPNSHSIGADSTSRQFSKSVYEGMERGNVKRGSLLSKSRMSPKRKVEQLSQSGRGFSKKNLKDQLKSTRAARFIENDAKKVEAQTTRIAADVKPYFSANDQETSRHELPRYSFLNGSNVTRTALFEQEAITEAMDFQMISPDFASNSGNGVISSVAKREEAMRRGLLQHRLLNEASSKRAAQKIEETFTEIRDSPATTPDIQSRDETAELLSIVKRQEATHRGLLQQRLLIEANQKQLAQQDTIDLERSRMNSTEMPIDSASDLLESTAERQEVTHRGLLQHRLTNDANSDKLSRAKREESSVVLPKVRANHTETLDRTNCDGLVTGARTHESNQRALLQYRLSSNSSADTIIEVEKQTKAKLAEEEAQAAVELAESILASIDETEIPTRTRKGASLVGSLLTNIERSKETGKLTIEVARGVFNIVSRFLKDVAKDHTPIASVVNGKDLILKQKEENARIAAEAARLAEEAARLEAARLKKIEEAIEARRKTAELSLAKAAVQEDKEIRQSSHTKRTVPFFASLKRGVESL</sequence>
<evidence type="ECO:0000313" key="4">
    <source>
        <dbReference type="Proteomes" id="UP000198406"/>
    </source>
</evidence>
<evidence type="ECO:0000256" key="2">
    <source>
        <dbReference type="SAM" id="MobiDB-lite"/>
    </source>
</evidence>
<feature type="compositionally biased region" description="Polar residues" evidence="2">
    <location>
        <begin position="211"/>
        <end position="220"/>
    </location>
</feature>
<feature type="compositionally biased region" description="Basic and acidic residues" evidence="2">
    <location>
        <begin position="131"/>
        <end position="140"/>
    </location>
</feature>
<feature type="region of interest" description="Disordered" evidence="2">
    <location>
        <begin position="186"/>
        <end position="262"/>
    </location>
</feature>
<dbReference type="AlphaFoldDB" id="A0A1Z5KLM3"/>
<feature type="compositionally biased region" description="Basic residues" evidence="2">
    <location>
        <begin position="223"/>
        <end position="234"/>
    </location>
</feature>
<keyword evidence="1" id="KW-0175">Coiled coil</keyword>
<reference evidence="3 4" key="1">
    <citation type="journal article" date="2015" name="Plant Cell">
        <title>Oil accumulation by the oleaginous diatom Fistulifera solaris as revealed by the genome and transcriptome.</title>
        <authorList>
            <person name="Tanaka T."/>
            <person name="Maeda Y."/>
            <person name="Veluchamy A."/>
            <person name="Tanaka M."/>
            <person name="Abida H."/>
            <person name="Marechal E."/>
            <person name="Bowler C."/>
            <person name="Muto M."/>
            <person name="Sunaga Y."/>
            <person name="Tanaka M."/>
            <person name="Yoshino T."/>
            <person name="Taniguchi T."/>
            <person name="Fukuda Y."/>
            <person name="Nemoto M."/>
            <person name="Matsumoto M."/>
            <person name="Wong P.S."/>
            <person name="Aburatani S."/>
            <person name="Fujibuchi W."/>
        </authorList>
    </citation>
    <scope>NUCLEOTIDE SEQUENCE [LARGE SCALE GENOMIC DNA]</scope>
    <source>
        <strain evidence="3 4">JPCC DA0580</strain>
    </source>
</reference>
<evidence type="ECO:0000256" key="1">
    <source>
        <dbReference type="SAM" id="Coils"/>
    </source>
</evidence>
<feature type="compositionally biased region" description="Basic and acidic residues" evidence="2">
    <location>
        <begin position="186"/>
        <end position="202"/>
    </location>
</feature>
<dbReference type="Proteomes" id="UP000198406">
    <property type="component" value="Unassembled WGS sequence"/>
</dbReference>
<feature type="compositionally biased region" description="Basic residues" evidence="2">
    <location>
        <begin position="243"/>
        <end position="254"/>
    </location>
</feature>
<dbReference type="InParanoid" id="A0A1Z5KLM3"/>
<feature type="coiled-coil region" evidence="1">
    <location>
        <begin position="910"/>
        <end position="944"/>
    </location>
</feature>
<comment type="caution">
    <text evidence="3">The sequence shown here is derived from an EMBL/GenBank/DDBJ whole genome shotgun (WGS) entry which is preliminary data.</text>
</comment>
<evidence type="ECO:0000313" key="3">
    <source>
        <dbReference type="EMBL" id="GAX27077.1"/>
    </source>
</evidence>